<evidence type="ECO:0000256" key="1">
    <source>
        <dbReference type="ARBA" id="ARBA00039658"/>
    </source>
</evidence>
<name>A0A9W7WA76_TRIRA</name>
<dbReference type="InterPro" id="IPR001584">
    <property type="entry name" value="Integrase_cat-core"/>
</dbReference>
<dbReference type="FunFam" id="3.30.420.10:FF:000032">
    <property type="entry name" value="Retrovirus-related Pol polyprotein from transposon 297-like Protein"/>
    <property type="match status" value="1"/>
</dbReference>
<evidence type="ECO:0000313" key="5">
    <source>
        <dbReference type="Proteomes" id="UP001059041"/>
    </source>
</evidence>
<dbReference type="Proteomes" id="UP001059041">
    <property type="component" value="Unassembled WGS sequence"/>
</dbReference>
<dbReference type="AlphaFoldDB" id="A0A9W7WA76"/>
<reference evidence="4" key="1">
    <citation type="submission" date="2021-02" db="EMBL/GenBank/DDBJ databases">
        <title>Comparative genomics reveals that relaxation of natural selection precedes convergent phenotypic evolution of cavefish.</title>
        <authorList>
            <person name="Peng Z."/>
        </authorList>
    </citation>
    <scope>NUCLEOTIDE SEQUENCE</scope>
    <source>
        <tissue evidence="4">Muscle</tissue>
    </source>
</reference>
<proteinExistence type="predicted"/>
<dbReference type="Gene3D" id="1.10.340.70">
    <property type="match status" value="1"/>
</dbReference>
<dbReference type="InterPro" id="IPR012337">
    <property type="entry name" value="RNaseH-like_sf"/>
</dbReference>
<evidence type="ECO:0000313" key="4">
    <source>
        <dbReference type="EMBL" id="KAI7790698.1"/>
    </source>
</evidence>
<dbReference type="InterPro" id="IPR050951">
    <property type="entry name" value="Retrovirus_Pol_polyprotein"/>
</dbReference>
<dbReference type="EMBL" id="JAFHDT010000031">
    <property type="protein sequence ID" value="KAI7790698.1"/>
    <property type="molecule type" value="Genomic_DNA"/>
</dbReference>
<comment type="caution">
    <text evidence="4">The sequence shown here is derived from an EMBL/GenBank/DDBJ whole genome shotgun (WGS) entry which is preliminary data.</text>
</comment>
<evidence type="ECO:0000259" key="3">
    <source>
        <dbReference type="PROSITE" id="PS50994"/>
    </source>
</evidence>
<keyword evidence="2" id="KW-0175">Coiled coil</keyword>
<dbReference type="PROSITE" id="PS50994">
    <property type="entry name" value="INTEGRASE"/>
    <property type="match status" value="1"/>
</dbReference>
<dbReference type="PANTHER" id="PTHR37984:SF15">
    <property type="entry name" value="INTEGRASE CATALYTIC DOMAIN-CONTAINING PROTEIN"/>
    <property type="match status" value="1"/>
</dbReference>
<dbReference type="FunFam" id="1.10.340.70:FF:000001">
    <property type="entry name" value="Retrovirus-related Pol polyprotein from transposon gypsy-like Protein"/>
    <property type="match status" value="1"/>
</dbReference>
<accession>A0A9W7WA76</accession>
<dbReference type="InterPro" id="IPR036397">
    <property type="entry name" value="RNaseH_sf"/>
</dbReference>
<dbReference type="GO" id="GO:0015074">
    <property type="term" value="P:DNA integration"/>
    <property type="evidence" value="ECO:0007669"/>
    <property type="project" value="InterPro"/>
</dbReference>
<dbReference type="Pfam" id="PF17921">
    <property type="entry name" value="Integrase_H2C2"/>
    <property type="match status" value="1"/>
</dbReference>
<feature type="coiled-coil region" evidence="2">
    <location>
        <begin position="323"/>
        <end position="350"/>
    </location>
</feature>
<sequence>MPNHCPLSSAEVSAAVEGHTISWIAQDSRHLLPPGQCPLPVLSLDELRDKQQNDPCLSRVLFYVNRGKRASRRERAGETYKVLRTLRQWDKLKVLDGVLYRVTKDNLTGKKRLQYIVPSSLITQVMTGIHDEAGHQGQGRTMYLARQRFFWVGLERDVRKYVKCCKRCVVSKMPEPEAESSKGHNVDVLVVTDHFSRMAHAFPCRDQSAKQVAIHSDQGANFESKLIRELMQVAGVKKSQTTAYHPMGNGLVERFNRTLGSMIRALPPRSKVKWSQLLQTLTFAYNCTAHESTGYAPFYLMFGRIPKLPVDVMFDNIERDCDIVDYDRYVKRLKDDLKESQQRQAELYNQKTKGRNIELGDQVLLANKGEHGKRKLADRWETTLYRVVALNPQCHIYRVRNTKTGQEKTVHRNLLLQANFLPLELEELESSEDSGGSVRSSRSVSMDDVVGPASDLCSLSERVASWVEKTEASDDPQQRLSCRSDCVESLDVVPESSGQEQLASKDDCAKEKIIVSSSNKGQGSDTCSSVSRAVCHSDHHVSPAGAVELPPSQGEMRVWTRVGRVVKPVNRLIENMTQSIKIRNPVGGVIRFLLR</sequence>
<dbReference type="Gene3D" id="3.30.420.10">
    <property type="entry name" value="Ribonuclease H-like superfamily/Ribonuclease H"/>
    <property type="match status" value="1"/>
</dbReference>
<dbReference type="PANTHER" id="PTHR37984">
    <property type="entry name" value="PROTEIN CBG26694"/>
    <property type="match status" value="1"/>
</dbReference>
<organism evidence="4 5">
    <name type="scientific">Triplophysa rosa</name>
    <name type="common">Cave loach</name>
    <dbReference type="NCBI Taxonomy" id="992332"/>
    <lineage>
        <taxon>Eukaryota</taxon>
        <taxon>Metazoa</taxon>
        <taxon>Chordata</taxon>
        <taxon>Craniata</taxon>
        <taxon>Vertebrata</taxon>
        <taxon>Euteleostomi</taxon>
        <taxon>Actinopterygii</taxon>
        <taxon>Neopterygii</taxon>
        <taxon>Teleostei</taxon>
        <taxon>Ostariophysi</taxon>
        <taxon>Cypriniformes</taxon>
        <taxon>Nemacheilidae</taxon>
        <taxon>Triplophysa</taxon>
    </lineage>
</organism>
<keyword evidence="5" id="KW-1185">Reference proteome</keyword>
<dbReference type="GO" id="GO:0003676">
    <property type="term" value="F:nucleic acid binding"/>
    <property type="evidence" value="ECO:0007669"/>
    <property type="project" value="InterPro"/>
</dbReference>
<dbReference type="InterPro" id="IPR041588">
    <property type="entry name" value="Integrase_H2C2"/>
</dbReference>
<dbReference type="SUPFAM" id="SSF53098">
    <property type="entry name" value="Ribonuclease H-like"/>
    <property type="match status" value="1"/>
</dbReference>
<gene>
    <name evidence="4" type="ORF">IRJ41_010171</name>
</gene>
<evidence type="ECO:0000256" key="2">
    <source>
        <dbReference type="SAM" id="Coils"/>
    </source>
</evidence>
<protein>
    <recommendedName>
        <fullName evidence="1">Gypsy retrotransposon integrase-like protein 1</fullName>
    </recommendedName>
</protein>
<feature type="domain" description="Integrase catalytic" evidence="3">
    <location>
        <begin position="213"/>
        <end position="305"/>
    </location>
</feature>